<reference evidence="1 2" key="1">
    <citation type="submission" date="2018-09" db="EMBL/GenBank/DDBJ databases">
        <title>Genomic investigation of the strawberry pathogen Phytophthora fragariae indicates pathogenicity is determined by transcriptional variation in three key races.</title>
        <authorList>
            <person name="Adams T.M."/>
            <person name="Armitage A.D."/>
            <person name="Sobczyk M.K."/>
            <person name="Bates H.J."/>
            <person name="Dunwell J.M."/>
            <person name="Nellist C.F."/>
            <person name="Harrison R.J."/>
        </authorList>
    </citation>
    <scope>NUCLEOTIDE SEQUENCE [LARGE SCALE GENOMIC DNA]</scope>
    <source>
        <strain evidence="1 2">SCRP249</strain>
    </source>
</reference>
<dbReference type="Proteomes" id="UP000429607">
    <property type="component" value="Unassembled WGS sequence"/>
</dbReference>
<name>A0A6A3MAW6_9STRA</name>
<comment type="caution">
    <text evidence="1">The sequence shown here is derived from an EMBL/GenBank/DDBJ whole genome shotgun (WGS) entry which is preliminary data.</text>
</comment>
<organism evidence="1 2">
    <name type="scientific">Phytophthora rubi</name>
    <dbReference type="NCBI Taxonomy" id="129364"/>
    <lineage>
        <taxon>Eukaryota</taxon>
        <taxon>Sar</taxon>
        <taxon>Stramenopiles</taxon>
        <taxon>Oomycota</taxon>
        <taxon>Peronosporomycetes</taxon>
        <taxon>Peronosporales</taxon>
        <taxon>Peronosporaceae</taxon>
        <taxon>Phytophthora</taxon>
    </lineage>
</organism>
<gene>
    <name evidence="1" type="ORF">PR001_g12447</name>
</gene>
<proteinExistence type="predicted"/>
<dbReference type="AlphaFoldDB" id="A0A6A3MAW6"/>
<evidence type="ECO:0000313" key="1">
    <source>
        <dbReference type="EMBL" id="KAE9025363.1"/>
    </source>
</evidence>
<sequence length="38" mass="4007">MVQLLAVDSAETYESIEIATTARDRTSASPARAGAPQE</sequence>
<accession>A0A6A3MAW6</accession>
<protein>
    <submittedName>
        <fullName evidence="1">Uncharacterized protein</fullName>
    </submittedName>
</protein>
<evidence type="ECO:0000313" key="2">
    <source>
        <dbReference type="Proteomes" id="UP000429607"/>
    </source>
</evidence>
<dbReference type="EMBL" id="QXFV01000810">
    <property type="protein sequence ID" value="KAE9025363.1"/>
    <property type="molecule type" value="Genomic_DNA"/>
</dbReference>